<dbReference type="Proteomes" id="UP000027120">
    <property type="component" value="Unassembled WGS sequence"/>
</dbReference>
<gene>
    <name evidence="1" type="ORF">CISIN_1g037997mg</name>
</gene>
<proteinExistence type="predicted"/>
<organism evidence="1 2">
    <name type="scientific">Citrus sinensis</name>
    <name type="common">Sweet orange</name>
    <name type="synonym">Citrus aurantium var. sinensis</name>
    <dbReference type="NCBI Taxonomy" id="2711"/>
    <lineage>
        <taxon>Eukaryota</taxon>
        <taxon>Viridiplantae</taxon>
        <taxon>Streptophyta</taxon>
        <taxon>Embryophyta</taxon>
        <taxon>Tracheophyta</taxon>
        <taxon>Spermatophyta</taxon>
        <taxon>Magnoliopsida</taxon>
        <taxon>eudicotyledons</taxon>
        <taxon>Gunneridae</taxon>
        <taxon>Pentapetalae</taxon>
        <taxon>rosids</taxon>
        <taxon>malvids</taxon>
        <taxon>Sapindales</taxon>
        <taxon>Rutaceae</taxon>
        <taxon>Aurantioideae</taxon>
        <taxon>Citrus</taxon>
    </lineage>
</organism>
<evidence type="ECO:0000313" key="1">
    <source>
        <dbReference type="EMBL" id="KDO48177.1"/>
    </source>
</evidence>
<feature type="non-terminal residue" evidence="1">
    <location>
        <position position="1"/>
    </location>
</feature>
<reference evidence="1 2" key="1">
    <citation type="submission" date="2014-04" db="EMBL/GenBank/DDBJ databases">
        <authorList>
            <consortium name="International Citrus Genome Consortium"/>
            <person name="Gmitter F."/>
            <person name="Chen C."/>
            <person name="Farmerie W."/>
            <person name="Harkins T."/>
            <person name="Desany B."/>
            <person name="Mohiuddin M."/>
            <person name="Kodira C."/>
            <person name="Borodovsky M."/>
            <person name="Lomsadze A."/>
            <person name="Burns P."/>
            <person name="Jenkins J."/>
            <person name="Prochnik S."/>
            <person name="Shu S."/>
            <person name="Chapman J."/>
            <person name="Pitluck S."/>
            <person name="Schmutz J."/>
            <person name="Rokhsar D."/>
        </authorList>
    </citation>
    <scope>NUCLEOTIDE SEQUENCE</scope>
</reference>
<keyword evidence="2" id="KW-1185">Reference proteome</keyword>
<dbReference type="EMBL" id="KK785150">
    <property type="protein sequence ID" value="KDO48177.1"/>
    <property type="molecule type" value="Genomic_DNA"/>
</dbReference>
<name>A0A067EAG7_CITSI</name>
<sequence>SNKDNNNDLLIAIRKGIRKCTQYPLYPLSHFMPYDKLSHTHSTFLTHLNTITIPKIVLKHQVIWSGEMP</sequence>
<accession>A0A067EAG7</accession>
<protein>
    <submittedName>
        <fullName evidence="1">Uncharacterized protein</fullName>
    </submittedName>
</protein>
<dbReference type="AlphaFoldDB" id="A0A067EAG7"/>
<evidence type="ECO:0000313" key="2">
    <source>
        <dbReference type="Proteomes" id="UP000027120"/>
    </source>
</evidence>